<dbReference type="Pfam" id="PF00106">
    <property type="entry name" value="adh_short"/>
    <property type="match status" value="1"/>
</dbReference>
<dbReference type="InterPro" id="IPR002347">
    <property type="entry name" value="SDR_fam"/>
</dbReference>
<comment type="caution">
    <text evidence="4">The sequence shown here is derived from an EMBL/GenBank/DDBJ whole genome shotgun (WGS) entry which is preliminary data.</text>
</comment>
<dbReference type="Proteomes" id="UP001491310">
    <property type="component" value="Unassembled WGS sequence"/>
</dbReference>
<dbReference type="SUPFAM" id="SSF51735">
    <property type="entry name" value="NAD(P)-binding Rossmann-fold domains"/>
    <property type="match status" value="1"/>
</dbReference>
<name>A0ABR2YDR2_9CHLO</name>
<dbReference type="InterPro" id="IPR036291">
    <property type="entry name" value="NAD(P)-bd_dom_sf"/>
</dbReference>
<proteinExistence type="inferred from homology"/>
<dbReference type="PRINTS" id="PR00081">
    <property type="entry name" value="GDHRDH"/>
</dbReference>
<dbReference type="EMBL" id="JALJOT010000014">
    <property type="protein sequence ID" value="KAK9903259.1"/>
    <property type="molecule type" value="Genomic_DNA"/>
</dbReference>
<evidence type="ECO:0000256" key="1">
    <source>
        <dbReference type="ARBA" id="ARBA00006484"/>
    </source>
</evidence>
<dbReference type="Gene3D" id="3.40.50.720">
    <property type="entry name" value="NAD(P)-binding Rossmann-like Domain"/>
    <property type="match status" value="1"/>
</dbReference>
<keyword evidence="2" id="KW-0560">Oxidoreductase</keyword>
<protein>
    <recommendedName>
        <fullName evidence="6">NAD(P)-binding protein</fullName>
    </recommendedName>
</protein>
<evidence type="ECO:0000313" key="5">
    <source>
        <dbReference type="Proteomes" id="UP001491310"/>
    </source>
</evidence>
<gene>
    <name evidence="4" type="ORF">WJX75_000953</name>
</gene>
<dbReference type="PRINTS" id="PR00080">
    <property type="entry name" value="SDRFAMILY"/>
</dbReference>
<accession>A0ABR2YDR2</accession>
<evidence type="ECO:0000313" key="4">
    <source>
        <dbReference type="EMBL" id="KAK9903259.1"/>
    </source>
</evidence>
<dbReference type="PANTHER" id="PTHR44169">
    <property type="entry name" value="NADPH-DEPENDENT 1-ACYLDIHYDROXYACETONE PHOSPHATE REDUCTASE"/>
    <property type="match status" value="1"/>
</dbReference>
<evidence type="ECO:0000256" key="3">
    <source>
        <dbReference type="RuleBase" id="RU000363"/>
    </source>
</evidence>
<sequence>MSQAQDQENWLLAGWERSKYDDEPGASLGVIVNIDRVVVVTGVSSGIGYAITKALVDHQCHVFGSVRKEADAKRLQGEFGDFFTPLLFDVTDEAAVHKAAAEVRSRMKGHTLLGLVNNAGIHVGLDATADLPLAKLKKQLDVNLVAQVSVTQAFLPLLGTDLTLTGNPGKILNMSSIYGTYTLPFSTAYSASKAGLNAISEGLRRELTPFGIDVVIIAPGPIETDIWGDAVENAESATTSKSSFAAFVQKAHKLAQTETKVPGFLLPAATVGEKVWKVLNTSSPSVQYVITPNWWLNWFAPNFFPRHLVDKEVTRRFGLNKKLTRGGSSTAKEE</sequence>
<dbReference type="PANTHER" id="PTHR44169:SF6">
    <property type="entry name" value="NADPH-DEPENDENT 1-ACYLDIHYDROXYACETONE PHOSPHATE REDUCTASE"/>
    <property type="match status" value="1"/>
</dbReference>
<organism evidence="4 5">
    <name type="scientific">Coccomyxa subellipsoidea</name>
    <dbReference type="NCBI Taxonomy" id="248742"/>
    <lineage>
        <taxon>Eukaryota</taxon>
        <taxon>Viridiplantae</taxon>
        <taxon>Chlorophyta</taxon>
        <taxon>core chlorophytes</taxon>
        <taxon>Trebouxiophyceae</taxon>
        <taxon>Trebouxiophyceae incertae sedis</taxon>
        <taxon>Coccomyxaceae</taxon>
        <taxon>Coccomyxa</taxon>
    </lineage>
</organism>
<evidence type="ECO:0008006" key="6">
    <source>
        <dbReference type="Google" id="ProtNLM"/>
    </source>
</evidence>
<dbReference type="PROSITE" id="PS00061">
    <property type="entry name" value="ADH_SHORT"/>
    <property type="match status" value="1"/>
</dbReference>
<evidence type="ECO:0000256" key="2">
    <source>
        <dbReference type="ARBA" id="ARBA00023002"/>
    </source>
</evidence>
<comment type="similarity">
    <text evidence="1 3">Belongs to the short-chain dehydrogenases/reductases (SDR) family.</text>
</comment>
<dbReference type="InterPro" id="IPR020904">
    <property type="entry name" value="Sc_DH/Rdtase_CS"/>
</dbReference>
<keyword evidence="5" id="KW-1185">Reference proteome</keyword>
<reference evidence="4 5" key="1">
    <citation type="journal article" date="2024" name="Nat. Commun.">
        <title>Phylogenomics reveals the evolutionary origins of lichenization in chlorophyte algae.</title>
        <authorList>
            <person name="Puginier C."/>
            <person name="Libourel C."/>
            <person name="Otte J."/>
            <person name="Skaloud P."/>
            <person name="Haon M."/>
            <person name="Grisel S."/>
            <person name="Petersen M."/>
            <person name="Berrin J.G."/>
            <person name="Delaux P.M."/>
            <person name="Dal Grande F."/>
            <person name="Keller J."/>
        </authorList>
    </citation>
    <scope>NUCLEOTIDE SEQUENCE [LARGE SCALE GENOMIC DNA]</scope>
    <source>
        <strain evidence="4 5">SAG 216-7</strain>
    </source>
</reference>